<feature type="region of interest" description="Disordered" evidence="3">
    <location>
        <begin position="168"/>
        <end position="212"/>
    </location>
</feature>
<feature type="region of interest" description="Disordered" evidence="3">
    <location>
        <begin position="1"/>
        <end position="56"/>
    </location>
</feature>
<dbReference type="GO" id="GO:0004864">
    <property type="term" value="F:protein phosphatase inhibitor activity"/>
    <property type="evidence" value="ECO:0007669"/>
    <property type="project" value="UniProtKB-KW"/>
</dbReference>
<dbReference type="Ensembl" id="ENSSHAT00000052930.1">
    <property type="protein sequence ID" value="ENSSHAP00000036460.1"/>
    <property type="gene ID" value="ENSSHAG00000014983.2"/>
</dbReference>
<dbReference type="Ensembl" id="ENSSHAT00000036819.1">
    <property type="protein sequence ID" value="ENSSHAP00000034240.1"/>
    <property type="gene ID" value="ENSSHAG00000014983.2"/>
</dbReference>
<dbReference type="GeneTree" id="ENSGT00390000004757"/>
<keyword evidence="5" id="KW-1185">Reference proteome</keyword>
<dbReference type="eggNOG" id="KOG4041">
    <property type="taxonomic scope" value="Eukaryota"/>
</dbReference>
<dbReference type="Ensembl" id="ENSSHAT00000017792.2">
    <property type="protein sequence ID" value="ENSSHAP00000017647.1"/>
    <property type="gene ID" value="ENSSHAG00000014983.2"/>
</dbReference>
<evidence type="ECO:0000313" key="4">
    <source>
        <dbReference type="Ensembl" id="ENSSHAP00000017647.1"/>
    </source>
</evidence>
<proteinExistence type="inferred from homology"/>
<dbReference type="Ensembl" id="ENSSHAT00000032509.1">
    <property type="protein sequence ID" value="ENSSHAP00000037431.1"/>
    <property type="gene ID" value="ENSSHAG00000014983.2"/>
</dbReference>
<dbReference type="Ensembl" id="ENSSHAT00000038978.1">
    <property type="protein sequence ID" value="ENSSHAP00000031994.1"/>
    <property type="gene ID" value="ENSSHAG00000014983.2"/>
</dbReference>
<dbReference type="Pfam" id="PF04979">
    <property type="entry name" value="IPP-2"/>
    <property type="match status" value="1"/>
</dbReference>
<comment type="similarity">
    <text evidence="1">Belongs to the protein phosphatase inhibitor 2 family.</text>
</comment>
<dbReference type="Ensembl" id="ENSSHAT00000041062.1">
    <property type="protein sequence ID" value="ENSSHAP00000034295.1"/>
    <property type="gene ID" value="ENSSHAG00000014983.2"/>
</dbReference>
<evidence type="ECO:0000256" key="3">
    <source>
        <dbReference type="SAM" id="MobiDB-lite"/>
    </source>
</evidence>
<dbReference type="Ensembl" id="ENSSHAT00000036276.1">
    <property type="protein sequence ID" value="ENSSHAP00000027566.1"/>
    <property type="gene ID" value="ENSSHAG00000014983.2"/>
</dbReference>
<dbReference type="Ensembl" id="ENSSHAT00000039158.1">
    <property type="protein sequence ID" value="ENSSHAP00000038016.1"/>
    <property type="gene ID" value="ENSSHAG00000014983.2"/>
</dbReference>
<dbReference type="Ensembl" id="ENSSHAT00000048852.1">
    <property type="protein sequence ID" value="ENSSHAP00000036983.1"/>
    <property type="gene ID" value="ENSSHAG00000014983.2"/>
</dbReference>
<reference evidence="4 5" key="1">
    <citation type="journal article" date="2011" name="Proc. Natl. Acad. Sci. U.S.A.">
        <title>Genetic diversity and population structure of the endangered marsupial Sarcophilus harrisii (Tasmanian devil).</title>
        <authorList>
            <person name="Miller W."/>
            <person name="Hayes V.M."/>
            <person name="Ratan A."/>
            <person name="Petersen D.C."/>
            <person name="Wittekindt N.E."/>
            <person name="Miller J."/>
            <person name="Walenz B."/>
            <person name="Knight J."/>
            <person name="Qi J."/>
            <person name="Zhao F."/>
            <person name="Wang Q."/>
            <person name="Bedoya-Reina O.C."/>
            <person name="Katiyar N."/>
            <person name="Tomsho L.P."/>
            <person name="Kasson L.M."/>
            <person name="Hardie R.A."/>
            <person name="Woodbridge P."/>
            <person name="Tindall E.A."/>
            <person name="Bertelsen M.F."/>
            <person name="Dixon D."/>
            <person name="Pyecroft S."/>
            <person name="Helgen K.M."/>
            <person name="Lesk A.M."/>
            <person name="Pringle T.H."/>
            <person name="Patterson N."/>
            <person name="Zhang Y."/>
            <person name="Kreiss A."/>
            <person name="Woods G.M."/>
            <person name="Jones M.E."/>
            <person name="Schuster S.C."/>
        </authorList>
    </citation>
    <scope>NUCLEOTIDE SEQUENCE [LARGE SCALE GENOMIC DNA]</scope>
</reference>
<feature type="compositionally biased region" description="Acidic residues" evidence="3">
    <location>
        <begin position="169"/>
        <end position="178"/>
    </location>
</feature>
<dbReference type="Ensembl" id="ENSSHAT00000047035.1">
    <property type="protein sequence ID" value="ENSSHAP00000044619.1"/>
    <property type="gene ID" value="ENSSHAG00000014983.2"/>
</dbReference>
<dbReference type="STRING" id="9305.ENSSHAP00000017647"/>
<dbReference type="GO" id="GO:0009966">
    <property type="term" value="P:regulation of signal transduction"/>
    <property type="evidence" value="ECO:0007669"/>
    <property type="project" value="InterPro"/>
</dbReference>
<feature type="compositionally biased region" description="Basic residues" evidence="3">
    <location>
        <begin position="9"/>
        <end position="18"/>
    </location>
</feature>
<protein>
    <submittedName>
        <fullName evidence="4">Uncharacterized protein</fullName>
    </submittedName>
</protein>
<organism evidence="4 5">
    <name type="scientific">Sarcophilus harrisii</name>
    <name type="common">Tasmanian devil</name>
    <name type="synonym">Sarcophilus laniarius</name>
    <dbReference type="NCBI Taxonomy" id="9305"/>
    <lineage>
        <taxon>Eukaryota</taxon>
        <taxon>Metazoa</taxon>
        <taxon>Chordata</taxon>
        <taxon>Craniata</taxon>
        <taxon>Vertebrata</taxon>
        <taxon>Euteleostomi</taxon>
        <taxon>Mammalia</taxon>
        <taxon>Metatheria</taxon>
        <taxon>Dasyuromorphia</taxon>
        <taxon>Dasyuridae</taxon>
        <taxon>Sarcophilus</taxon>
    </lineage>
</organism>
<dbReference type="AlphaFoldDB" id="G3WQE2"/>
<keyword evidence="2" id="KW-0650">Protein phosphatase inhibitor</keyword>
<sequence>MAASATSHRPIKGILKKKSSADSAVLTSEQSGTPGPSTGAGTGAGSGEELSKKSQKWDEMSILATRHLVDKDYALMNIDEPSPQYHHMLRGDTEDSISDMDIPQTRAPEFLAQRLAFAQGKEPKYLVRWGETMEDEDLKRQFELKRKLHYSEGLNIKLARQLISKELLGDMEDEDPQDQEMREASDIESIETETSEKEDLADDNEDYDISKM</sequence>
<dbReference type="InterPro" id="IPR007062">
    <property type="entry name" value="PPI-2"/>
</dbReference>
<accession>G3WQE2</accession>
<dbReference type="PANTHER" id="PTHR12398:SF20">
    <property type="entry name" value="PROTEIN PHOSPHATASE 1 REGULATORY INHIBITOR SUBUNIT 2"/>
    <property type="match status" value="1"/>
</dbReference>
<dbReference type="Proteomes" id="UP000007648">
    <property type="component" value="Unassembled WGS sequence"/>
</dbReference>
<evidence type="ECO:0000313" key="5">
    <source>
        <dbReference type="Proteomes" id="UP000007648"/>
    </source>
</evidence>
<feature type="compositionally biased region" description="Polar residues" evidence="3">
    <location>
        <begin position="21"/>
        <end position="30"/>
    </location>
</feature>
<evidence type="ECO:0000256" key="2">
    <source>
        <dbReference type="ARBA" id="ARBA00023272"/>
    </source>
</evidence>
<dbReference type="OMA" id="KWDEMSI"/>
<feature type="compositionally biased region" description="Acidic residues" evidence="3">
    <location>
        <begin position="199"/>
        <end position="212"/>
    </location>
</feature>
<dbReference type="Gene3D" id="6.10.250.1050">
    <property type="match status" value="2"/>
</dbReference>
<reference evidence="4" key="2">
    <citation type="submission" date="2025-05" db="UniProtKB">
        <authorList>
            <consortium name="Ensembl"/>
        </authorList>
    </citation>
    <scope>IDENTIFICATION</scope>
</reference>
<evidence type="ECO:0000256" key="1">
    <source>
        <dbReference type="ARBA" id="ARBA00005472"/>
    </source>
</evidence>
<dbReference type="HOGENOM" id="CLU_084310_2_0_1"/>
<name>G3WQE2_SARHA</name>
<dbReference type="PANTHER" id="PTHR12398">
    <property type="entry name" value="PROTEIN PHOSPHATASE INHIBITOR"/>
    <property type="match status" value="1"/>
</dbReference>